<dbReference type="Gene3D" id="2.10.25.10">
    <property type="entry name" value="Laminin"/>
    <property type="match status" value="1"/>
</dbReference>
<dbReference type="Pfam" id="PF00147">
    <property type="entry name" value="Fibrinogen_C"/>
    <property type="match status" value="1"/>
</dbReference>
<keyword evidence="4" id="KW-1185">Reference proteome</keyword>
<protein>
    <recommendedName>
        <fullName evidence="2">EGF-like domain-containing protein</fullName>
    </recommendedName>
</protein>
<evidence type="ECO:0000256" key="1">
    <source>
        <dbReference type="PROSITE-ProRule" id="PRU00076"/>
    </source>
</evidence>
<dbReference type="Gene3D" id="3.90.215.10">
    <property type="entry name" value="Gamma Fibrinogen, chain A, domain 1"/>
    <property type="match status" value="1"/>
</dbReference>
<gene>
    <name evidence="3" type="ORF">PMEA_00008778</name>
</gene>
<organism evidence="3 4">
    <name type="scientific">Pocillopora meandrina</name>
    <dbReference type="NCBI Taxonomy" id="46732"/>
    <lineage>
        <taxon>Eukaryota</taxon>
        <taxon>Metazoa</taxon>
        <taxon>Cnidaria</taxon>
        <taxon>Anthozoa</taxon>
        <taxon>Hexacorallia</taxon>
        <taxon>Scleractinia</taxon>
        <taxon>Astrocoeniina</taxon>
        <taxon>Pocilloporidae</taxon>
        <taxon>Pocillopora</taxon>
    </lineage>
</organism>
<dbReference type="EMBL" id="CALNXJ010000018">
    <property type="protein sequence ID" value="CAH3121704.1"/>
    <property type="molecule type" value="Genomic_DNA"/>
</dbReference>
<dbReference type="SUPFAM" id="SSF57196">
    <property type="entry name" value="EGF/Laminin"/>
    <property type="match status" value="1"/>
</dbReference>
<evidence type="ECO:0000313" key="3">
    <source>
        <dbReference type="EMBL" id="CAH3121704.1"/>
    </source>
</evidence>
<dbReference type="Proteomes" id="UP001159428">
    <property type="component" value="Unassembled WGS sequence"/>
</dbReference>
<feature type="disulfide bond" evidence="1">
    <location>
        <begin position="50"/>
        <end position="59"/>
    </location>
</feature>
<dbReference type="InterPro" id="IPR036056">
    <property type="entry name" value="Fibrinogen-like_C"/>
</dbReference>
<reference evidence="3 4" key="1">
    <citation type="submission" date="2022-05" db="EMBL/GenBank/DDBJ databases">
        <authorList>
            <consortium name="Genoscope - CEA"/>
            <person name="William W."/>
        </authorList>
    </citation>
    <scope>NUCLEOTIDE SEQUENCE [LARGE SCALE GENOMIC DNA]</scope>
</reference>
<comment type="caution">
    <text evidence="3">The sequence shown here is derived from an EMBL/GenBank/DDBJ whole genome shotgun (WGS) entry which is preliminary data.</text>
</comment>
<keyword evidence="1" id="KW-1015">Disulfide bond</keyword>
<dbReference type="PROSITE" id="PS00022">
    <property type="entry name" value="EGF_1"/>
    <property type="match status" value="1"/>
</dbReference>
<evidence type="ECO:0000259" key="2">
    <source>
        <dbReference type="PROSITE" id="PS50026"/>
    </source>
</evidence>
<dbReference type="InterPro" id="IPR014716">
    <property type="entry name" value="Fibrinogen_a/b/g_C_1"/>
</dbReference>
<feature type="domain" description="EGF-like" evidence="2">
    <location>
        <begin position="24"/>
        <end position="60"/>
    </location>
</feature>
<sequence>MRRFFHQKRETSCVGDVTCTNGCCRSSPCLNGGTCTEICEPTSVRYNCSCPVAFSGKHCETQLKSCQDHKAAGSNSSGLYTVRVNNIQTFQVFCDFNSEPGFAWNLIESFSLSNKGQFQKDIVFYEDYPAISGDAPNWQAYLIKRPYLLWLRNHSTHWRATCRYNTDGIVYTDYARASLENFDFIRDVPTVVHVCRPYEYVNIRGNKCVNCTARTWYKKGDYPLHIDSSYQDGCDFNGSRTDAAVYSEDNFGLYYDDYINPKFRCTSSENDTTQIWIGGNAIIIFFPAVTVKTNLKSCQKRMRIKVKMTGVKFFSVLVLAVLQVKGECLTRNCERISLDLHQDAHLDKEFISHVFHNFVTLNPAQCFMRCIGDCRCLSINYKVKSDAKFCELNEGSHFTNSRFIDKQLWIRLLHTAKKICLQET</sequence>
<evidence type="ECO:0000313" key="4">
    <source>
        <dbReference type="Proteomes" id="UP001159428"/>
    </source>
</evidence>
<dbReference type="InterPro" id="IPR003609">
    <property type="entry name" value="Pan_app"/>
</dbReference>
<comment type="caution">
    <text evidence="1">Lacks conserved residue(s) required for the propagation of feature annotation.</text>
</comment>
<dbReference type="PROSITE" id="PS50026">
    <property type="entry name" value="EGF_3"/>
    <property type="match status" value="1"/>
</dbReference>
<dbReference type="CDD" id="cd00054">
    <property type="entry name" value="EGF_CA"/>
    <property type="match status" value="1"/>
</dbReference>
<dbReference type="AlphaFoldDB" id="A0AAU9WPU8"/>
<dbReference type="Pfam" id="PF00024">
    <property type="entry name" value="PAN_1"/>
    <property type="match status" value="1"/>
</dbReference>
<dbReference type="InterPro" id="IPR000742">
    <property type="entry name" value="EGF"/>
</dbReference>
<name>A0AAU9WPU8_9CNID</name>
<keyword evidence="1" id="KW-0245">EGF-like domain</keyword>
<proteinExistence type="predicted"/>
<accession>A0AAU9WPU8</accession>
<dbReference type="InterPro" id="IPR002181">
    <property type="entry name" value="Fibrinogen_a/b/g_C_dom"/>
</dbReference>
<dbReference type="SUPFAM" id="SSF56496">
    <property type="entry name" value="Fibrinogen C-terminal domain-like"/>
    <property type="match status" value="1"/>
</dbReference>